<evidence type="ECO:0000256" key="12">
    <source>
        <dbReference type="ARBA" id="ARBA00022917"/>
    </source>
</evidence>
<keyword evidence="9" id="KW-0547">Nucleotide-binding</keyword>
<evidence type="ECO:0000313" key="17">
    <source>
        <dbReference type="EMBL" id="ADM28688.1"/>
    </source>
</evidence>
<dbReference type="PANTHER" id="PTHR11586">
    <property type="entry name" value="TRNA-AMINOACYLATION COFACTOR ARC1 FAMILY MEMBER"/>
    <property type="match status" value="1"/>
</dbReference>
<evidence type="ECO:0000256" key="1">
    <source>
        <dbReference type="ARBA" id="ARBA00003314"/>
    </source>
</evidence>
<dbReference type="KEGG" id="iag:Igag_1895"/>
<dbReference type="BioCyc" id="IAGG583356:GHAH-1884-MONOMER"/>
<dbReference type="InterPro" id="IPR002547">
    <property type="entry name" value="tRNA-bd_dom"/>
</dbReference>
<dbReference type="SUPFAM" id="SSF50249">
    <property type="entry name" value="Nucleic acid-binding proteins"/>
    <property type="match status" value="1"/>
</dbReference>
<evidence type="ECO:0000259" key="16">
    <source>
        <dbReference type="PROSITE" id="PS50886"/>
    </source>
</evidence>
<dbReference type="Proteomes" id="UP000001304">
    <property type="component" value="Chromosome"/>
</dbReference>
<dbReference type="STRING" id="583356.Igag_1895"/>
<evidence type="ECO:0000256" key="4">
    <source>
        <dbReference type="ARBA" id="ARBA00012838"/>
    </source>
</evidence>
<evidence type="ECO:0000256" key="9">
    <source>
        <dbReference type="ARBA" id="ARBA00022741"/>
    </source>
</evidence>
<protein>
    <recommendedName>
        <fullName evidence="5">Methionine--tRNA ligase</fullName>
        <ecNumber evidence="4">6.1.1.10</ecNumber>
    </recommendedName>
    <alternativeName>
        <fullName evidence="14">Methionyl-tRNA synthetase</fullName>
    </alternativeName>
</protein>
<evidence type="ECO:0000256" key="10">
    <source>
        <dbReference type="ARBA" id="ARBA00022840"/>
    </source>
</evidence>
<evidence type="ECO:0000256" key="11">
    <source>
        <dbReference type="ARBA" id="ARBA00022884"/>
    </source>
</evidence>
<dbReference type="AlphaFoldDB" id="E0ST27"/>
<dbReference type="GO" id="GO:0005524">
    <property type="term" value="F:ATP binding"/>
    <property type="evidence" value="ECO:0007669"/>
    <property type="project" value="UniProtKB-KW"/>
</dbReference>
<dbReference type="GO" id="GO:0004825">
    <property type="term" value="F:methionine-tRNA ligase activity"/>
    <property type="evidence" value="ECO:0007669"/>
    <property type="project" value="UniProtKB-EC"/>
</dbReference>
<keyword evidence="13 17" id="KW-0030">Aminoacyl-tRNA synthetase</keyword>
<evidence type="ECO:0000313" key="18">
    <source>
        <dbReference type="Proteomes" id="UP000001304"/>
    </source>
</evidence>
<evidence type="ECO:0000256" key="3">
    <source>
        <dbReference type="ARBA" id="ARBA00011738"/>
    </source>
</evidence>
<evidence type="ECO:0000256" key="15">
    <source>
        <dbReference type="ARBA" id="ARBA00047364"/>
    </source>
</evidence>
<dbReference type="CDD" id="cd02800">
    <property type="entry name" value="tRNA_bind_EcMetRS_like"/>
    <property type="match status" value="1"/>
</dbReference>
<keyword evidence="18" id="KW-1185">Reference proteome</keyword>
<dbReference type="HOGENOM" id="CLU_065946_3_1_2"/>
<dbReference type="InterPro" id="IPR012340">
    <property type="entry name" value="NA-bd_OB-fold"/>
</dbReference>
<feature type="domain" description="TRNA-binding" evidence="16">
    <location>
        <begin position="11"/>
        <end position="111"/>
    </location>
</feature>
<comment type="catalytic activity">
    <reaction evidence="15">
        <text>tRNA(Met) + L-methionine + ATP = L-methionyl-tRNA(Met) + AMP + diphosphate</text>
        <dbReference type="Rhea" id="RHEA:13481"/>
        <dbReference type="Rhea" id="RHEA-COMP:9667"/>
        <dbReference type="Rhea" id="RHEA-COMP:9698"/>
        <dbReference type="ChEBI" id="CHEBI:30616"/>
        <dbReference type="ChEBI" id="CHEBI:33019"/>
        <dbReference type="ChEBI" id="CHEBI:57844"/>
        <dbReference type="ChEBI" id="CHEBI:78442"/>
        <dbReference type="ChEBI" id="CHEBI:78530"/>
        <dbReference type="ChEBI" id="CHEBI:456215"/>
        <dbReference type="EC" id="6.1.1.10"/>
    </reaction>
</comment>
<dbReference type="Gene3D" id="2.40.50.140">
    <property type="entry name" value="Nucleic acid-binding proteins"/>
    <property type="match status" value="1"/>
</dbReference>
<dbReference type="Pfam" id="PF01588">
    <property type="entry name" value="tRNA_bind"/>
    <property type="match status" value="1"/>
</dbReference>
<dbReference type="GO" id="GO:0005737">
    <property type="term" value="C:cytoplasm"/>
    <property type="evidence" value="ECO:0007669"/>
    <property type="project" value="UniProtKB-SubCell"/>
</dbReference>
<sequence>MGESSFIDIDEFKRIDLRVGVVESAERIPGSKKLLKLIVNLGNERRQIIAGIAQWYEPQSLIGKQVIVVANLKPKKFMGYESQGMILATCDEEKPILLTLAEPGKPGSKIC</sequence>
<keyword evidence="12" id="KW-0648">Protein biosynthesis</keyword>
<dbReference type="EC" id="6.1.1.10" evidence="4"/>
<accession>E0ST27</accession>
<dbReference type="GO" id="GO:0006431">
    <property type="term" value="P:methionyl-tRNA aminoacylation"/>
    <property type="evidence" value="ECO:0007669"/>
    <property type="project" value="InterPro"/>
</dbReference>
<keyword evidence="7" id="KW-0820">tRNA-binding</keyword>
<organism evidence="17 18">
    <name type="scientific">Ignisphaera aggregans (strain DSM 17230 / JCM 13409 / AQ1.S1)</name>
    <dbReference type="NCBI Taxonomy" id="583356"/>
    <lineage>
        <taxon>Archaea</taxon>
        <taxon>Thermoproteota</taxon>
        <taxon>Thermoprotei</taxon>
        <taxon>Desulfurococcales</taxon>
        <taxon>Desulfurococcaceae</taxon>
        <taxon>Ignisphaera</taxon>
    </lineage>
</organism>
<evidence type="ECO:0000256" key="7">
    <source>
        <dbReference type="ARBA" id="ARBA00022555"/>
    </source>
</evidence>
<evidence type="ECO:0000256" key="2">
    <source>
        <dbReference type="ARBA" id="ARBA00004496"/>
    </source>
</evidence>
<evidence type="ECO:0000256" key="6">
    <source>
        <dbReference type="ARBA" id="ARBA00022490"/>
    </source>
</evidence>
<comment type="subcellular location">
    <subcellularLocation>
        <location evidence="2">Cytoplasm</location>
    </subcellularLocation>
</comment>
<evidence type="ECO:0000256" key="13">
    <source>
        <dbReference type="ARBA" id="ARBA00023146"/>
    </source>
</evidence>
<dbReference type="EMBL" id="CP002098">
    <property type="protein sequence ID" value="ADM28688.1"/>
    <property type="molecule type" value="Genomic_DNA"/>
</dbReference>
<dbReference type="FunFam" id="2.40.50.140:FF:000042">
    <property type="entry name" value="Methionine--tRNA ligase"/>
    <property type="match status" value="1"/>
</dbReference>
<dbReference type="InterPro" id="IPR004495">
    <property type="entry name" value="Met-tRNA-synth_bsu_C"/>
</dbReference>
<proteinExistence type="predicted"/>
<dbReference type="GO" id="GO:0000049">
    <property type="term" value="F:tRNA binding"/>
    <property type="evidence" value="ECO:0007669"/>
    <property type="project" value="UniProtKB-KW"/>
</dbReference>
<dbReference type="NCBIfam" id="TIGR00399">
    <property type="entry name" value="metG_C_term"/>
    <property type="match status" value="1"/>
</dbReference>
<keyword evidence="6" id="KW-0963">Cytoplasm</keyword>
<keyword evidence="8" id="KW-0436">Ligase</keyword>
<reference evidence="17 18" key="1">
    <citation type="journal article" date="2010" name="Stand. Genomic Sci.">
        <title>Complete genome sequence of Ignisphaera aggregans type strain (AQ1.S1).</title>
        <authorList>
            <person name="Goker M."/>
            <person name="Held B."/>
            <person name="Lapidus A."/>
            <person name="Nolan M."/>
            <person name="Spring S."/>
            <person name="Yasawong M."/>
            <person name="Lucas S."/>
            <person name="Glavina Del Rio T."/>
            <person name="Tice H."/>
            <person name="Cheng J.F."/>
            <person name="Goodwin L."/>
            <person name="Tapia R."/>
            <person name="Pitluck S."/>
            <person name="Liolios K."/>
            <person name="Ivanova N."/>
            <person name="Mavromatis K."/>
            <person name="Mikhailova N."/>
            <person name="Pati A."/>
            <person name="Chen A."/>
            <person name="Palaniappan K."/>
            <person name="Brambilla E."/>
            <person name="Land M."/>
            <person name="Hauser L."/>
            <person name="Chang Y.J."/>
            <person name="Jeffries C.D."/>
            <person name="Brettin T."/>
            <person name="Detter J.C."/>
            <person name="Han C."/>
            <person name="Rohde M."/>
            <person name="Sikorski J."/>
            <person name="Woyke T."/>
            <person name="Bristow J."/>
            <person name="Eisen J.A."/>
            <person name="Markowitz V."/>
            <person name="Hugenholtz P."/>
            <person name="Kyrpides N.C."/>
            <person name="Klenk H.P."/>
        </authorList>
    </citation>
    <scope>NUCLEOTIDE SEQUENCE [LARGE SCALE GENOMIC DNA]</scope>
    <source>
        <strain evidence="18">DSM 17230 / JCM 13409 / AQ1.S1</strain>
    </source>
</reference>
<keyword evidence="11" id="KW-0694">RNA-binding</keyword>
<evidence type="ECO:0000256" key="8">
    <source>
        <dbReference type="ARBA" id="ARBA00022598"/>
    </source>
</evidence>
<dbReference type="PANTHER" id="PTHR11586:SF37">
    <property type="entry name" value="TRNA-BINDING DOMAIN-CONTAINING PROTEIN"/>
    <property type="match status" value="1"/>
</dbReference>
<name>E0ST27_IGNAA</name>
<comment type="subunit">
    <text evidence="3">Homodimer.</text>
</comment>
<comment type="function">
    <text evidence="1">Is required not only for elongation of protein synthesis but also for the initiation of all mRNA translation through initiator tRNA(fMet) aminoacylation.</text>
</comment>
<dbReference type="PROSITE" id="PS50886">
    <property type="entry name" value="TRBD"/>
    <property type="match status" value="1"/>
</dbReference>
<evidence type="ECO:0000256" key="5">
    <source>
        <dbReference type="ARBA" id="ARBA00018753"/>
    </source>
</evidence>
<keyword evidence="10" id="KW-0067">ATP-binding</keyword>
<dbReference type="InterPro" id="IPR051270">
    <property type="entry name" value="Tyrosine-tRNA_ligase_regulator"/>
</dbReference>
<evidence type="ECO:0000256" key="14">
    <source>
        <dbReference type="ARBA" id="ARBA00030904"/>
    </source>
</evidence>
<gene>
    <name evidence="17" type="ordered locus">Igag_1895</name>
</gene>